<organism evidence="3 4">
    <name type="scientific">Nocardia salmonicida</name>
    <dbReference type="NCBI Taxonomy" id="53431"/>
    <lineage>
        <taxon>Bacteria</taxon>
        <taxon>Bacillati</taxon>
        <taxon>Actinomycetota</taxon>
        <taxon>Actinomycetes</taxon>
        <taxon>Mycobacteriales</taxon>
        <taxon>Nocardiaceae</taxon>
        <taxon>Nocardia</taxon>
    </lineage>
</organism>
<feature type="transmembrane region" description="Helical" evidence="2">
    <location>
        <begin position="56"/>
        <end position="75"/>
    </location>
</feature>
<name>A0ABZ1N0M4_9NOCA</name>
<keyword evidence="2" id="KW-0812">Transmembrane</keyword>
<dbReference type="Proteomes" id="UP001621418">
    <property type="component" value="Chromosome"/>
</dbReference>
<dbReference type="RefSeq" id="WP_405145625.1">
    <property type="nucleotide sequence ID" value="NZ_CP109527.1"/>
</dbReference>
<accession>A0ABZ1N0M4</accession>
<feature type="region of interest" description="Disordered" evidence="1">
    <location>
        <begin position="1"/>
        <end position="28"/>
    </location>
</feature>
<keyword evidence="2" id="KW-1133">Transmembrane helix</keyword>
<sequence length="232" mass="24976">MVQTSGIGDRVRYPVSRPNNESEAAKRHAARAVDVRGLQQGDNNTQNNYLADRMPWVVALAVLVLATGLVAVAVLRVGDAPEGTADGSVPPALDVTPDSNAKPAPPERLPLGVVDVAPIAMDRMASKFTLSDVQVPDFAQLGRTRFEEVYRQIGGIPVGVGMISFTVRGNIHETVRITRMTVEKECGEPLANTLMREYTQGGGTLRSRSGSTWTPGYPSCRQLLTMPRAPRG</sequence>
<evidence type="ECO:0000256" key="1">
    <source>
        <dbReference type="SAM" id="MobiDB-lite"/>
    </source>
</evidence>
<protein>
    <submittedName>
        <fullName evidence="3">Uncharacterized protein</fullName>
    </submittedName>
</protein>
<dbReference type="EMBL" id="CP109527">
    <property type="protein sequence ID" value="WTY33422.1"/>
    <property type="molecule type" value="Genomic_DNA"/>
</dbReference>
<evidence type="ECO:0000313" key="3">
    <source>
        <dbReference type="EMBL" id="WTY33422.1"/>
    </source>
</evidence>
<proteinExistence type="predicted"/>
<evidence type="ECO:0000313" key="4">
    <source>
        <dbReference type="Proteomes" id="UP001621418"/>
    </source>
</evidence>
<feature type="region of interest" description="Disordered" evidence="1">
    <location>
        <begin position="83"/>
        <end position="107"/>
    </location>
</feature>
<keyword evidence="4" id="KW-1185">Reference proteome</keyword>
<reference evidence="3 4" key="1">
    <citation type="submission" date="2022-10" db="EMBL/GenBank/DDBJ databases">
        <title>The complete genomes of actinobacterial strains from the NBC collection.</title>
        <authorList>
            <person name="Joergensen T.S."/>
            <person name="Alvarez Arevalo M."/>
            <person name="Sterndorff E.B."/>
            <person name="Faurdal D."/>
            <person name="Vuksanovic O."/>
            <person name="Mourched A.-S."/>
            <person name="Charusanti P."/>
            <person name="Shaw S."/>
            <person name="Blin K."/>
            <person name="Weber T."/>
        </authorList>
    </citation>
    <scope>NUCLEOTIDE SEQUENCE [LARGE SCALE GENOMIC DNA]</scope>
    <source>
        <strain evidence="3 4">NBC_01413</strain>
    </source>
</reference>
<gene>
    <name evidence="3" type="ORF">OG308_18960</name>
</gene>
<evidence type="ECO:0000256" key="2">
    <source>
        <dbReference type="SAM" id="Phobius"/>
    </source>
</evidence>
<keyword evidence="2" id="KW-0472">Membrane</keyword>